<name>A0A699H814_TANCI</name>
<evidence type="ECO:0000313" key="1">
    <source>
        <dbReference type="EMBL" id="GEX55226.1"/>
    </source>
</evidence>
<proteinExistence type="predicted"/>
<dbReference type="AlphaFoldDB" id="A0A699H814"/>
<reference evidence="1" key="1">
    <citation type="journal article" date="2019" name="Sci. Rep.">
        <title>Draft genome of Tanacetum cinerariifolium, the natural source of mosquito coil.</title>
        <authorList>
            <person name="Yamashiro T."/>
            <person name="Shiraishi A."/>
            <person name="Satake H."/>
            <person name="Nakayama K."/>
        </authorList>
    </citation>
    <scope>NUCLEOTIDE SEQUENCE</scope>
</reference>
<dbReference type="GO" id="GO:0003964">
    <property type="term" value="F:RNA-directed DNA polymerase activity"/>
    <property type="evidence" value="ECO:0007669"/>
    <property type="project" value="UniProtKB-KW"/>
</dbReference>
<protein>
    <submittedName>
        <fullName evidence="1">Reverse transcriptase domain-containing protein</fullName>
    </submittedName>
</protein>
<organism evidence="1">
    <name type="scientific">Tanacetum cinerariifolium</name>
    <name type="common">Dalmatian daisy</name>
    <name type="synonym">Chrysanthemum cinerariifolium</name>
    <dbReference type="NCBI Taxonomy" id="118510"/>
    <lineage>
        <taxon>Eukaryota</taxon>
        <taxon>Viridiplantae</taxon>
        <taxon>Streptophyta</taxon>
        <taxon>Embryophyta</taxon>
        <taxon>Tracheophyta</taxon>
        <taxon>Spermatophyta</taxon>
        <taxon>Magnoliopsida</taxon>
        <taxon>eudicotyledons</taxon>
        <taxon>Gunneridae</taxon>
        <taxon>Pentapetalae</taxon>
        <taxon>asterids</taxon>
        <taxon>campanulids</taxon>
        <taxon>Asterales</taxon>
        <taxon>Asteraceae</taxon>
        <taxon>Asteroideae</taxon>
        <taxon>Anthemideae</taxon>
        <taxon>Anthemidinae</taxon>
        <taxon>Tanacetum</taxon>
    </lineage>
</organism>
<comment type="caution">
    <text evidence="1">The sequence shown here is derived from an EMBL/GenBank/DDBJ whole genome shotgun (WGS) entry which is preliminary data.</text>
</comment>
<sequence length="185" mass="21519">MVSNTRDTSQYSEFHQDYGHDTNACRELENQIEEAVKLGKLAHLIKLKKEIRERMRDVHTTLSGFSGKKGQPIGRNLSFDNSRRSFASQEIRDDPLHDALCITVSIESWTEGYYVKLLKNNADVFAWQYSDMTRILRTLKIRGTNFATEYKLNEDKKITTVQQKKRRMATKLATTVSKEVEELRK</sequence>
<keyword evidence="1" id="KW-0808">Transferase</keyword>
<gene>
    <name evidence="1" type="ORF">Tci_327201</name>
</gene>
<keyword evidence="1" id="KW-0548">Nucleotidyltransferase</keyword>
<accession>A0A699H814</accession>
<dbReference type="EMBL" id="BKCJ010115156">
    <property type="protein sequence ID" value="GEX55226.1"/>
    <property type="molecule type" value="Genomic_DNA"/>
</dbReference>
<keyword evidence="1" id="KW-0695">RNA-directed DNA polymerase</keyword>